<dbReference type="RefSeq" id="WP_253648762.1">
    <property type="nucleotide sequence ID" value="NZ_BAAAMO010000006.1"/>
</dbReference>
<feature type="signal peptide" evidence="5">
    <location>
        <begin position="1"/>
        <end position="25"/>
    </location>
</feature>
<comment type="similarity">
    <text evidence="1">Belongs to the cutinase family.</text>
</comment>
<dbReference type="PANTHER" id="PTHR33630">
    <property type="entry name" value="CUTINASE RV1984C-RELATED-RELATED"/>
    <property type="match status" value="1"/>
</dbReference>
<evidence type="ECO:0000313" key="6">
    <source>
        <dbReference type="EMBL" id="MFD0927085.1"/>
    </source>
</evidence>
<keyword evidence="5" id="KW-0732">Signal</keyword>
<keyword evidence="2" id="KW-0719">Serine esterase</keyword>
<evidence type="ECO:0000256" key="1">
    <source>
        <dbReference type="ARBA" id="ARBA00007534"/>
    </source>
</evidence>
<reference evidence="7" key="1">
    <citation type="journal article" date="2019" name="Int. J. Syst. Evol. Microbiol.">
        <title>The Global Catalogue of Microorganisms (GCM) 10K type strain sequencing project: providing services to taxonomists for standard genome sequencing and annotation.</title>
        <authorList>
            <consortium name="The Broad Institute Genomics Platform"/>
            <consortium name="The Broad Institute Genome Sequencing Center for Infectious Disease"/>
            <person name="Wu L."/>
            <person name="Ma J."/>
        </authorList>
    </citation>
    <scope>NUCLEOTIDE SEQUENCE [LARGE SCALE GENOMIC DNA]</scope>
    <source>
        <strain evidence="7">CCUG 50873</strain>
    </source>
</reference>
<dbReference type="Gene3D" id="3.40.50.1820">
    <property type="entry name" value="alpha/beta hydrolase"/>
    <property type="match status" value="1"/>
</dbReference>
<keyword evidence="7" id="KW-1185">Reference proteome</keyword>
<dbReference type="EMBL" id="JBHTIL010000002">
    <property type="protein sequence ID" value="MFD0927085.1"/>
    <property type="molecule type" value="Genomic_DNA"/>
</dbReference>
<name>A0ABW3G9E2_9NOCA</name>
<keyword evidence="4" id="KW-1015">Disulfide bond</keyword>
<evidence type="ECO:0000256" key="4">
    <source>
        <dbReference type="ARBA" id="ARBA00023157"/>
    </source>
</evidence>
<proteinExistence type="inferred from homology"/>
<accession>A0ABW3G9E2</accession>
<evidence type="ECO:0000256" key="2">
    <source>
        <dbReference type="ARBA" id="ARBA00022487"/>
    </source>
</evidence>
<organism evidence="6 7">
    <name type="scientific">Williamsia deligens</name>
    <dbReference type="NCBI Taxonomy" id="321325"/>
    <lineage>
        <taxon>Bacteria</taxon>
        <taxon>Bacillati</taxon>
        <taxon>Actinomycetota</taxon>
        <taxon>Actinomycetes</taxon>
        <taxon>Mycobacteriales</taxon>
        <taxon>Nocardiaceae</taxon>
        <taxon>Williamsia</taxon>
    </lineage>
</organism>
<comment type="caution">
    <text evidence="6">The sequence shown here is derived from an EMBL/GenBank/DDBJ whole genome shotgun (WGS) entry which is preliminary data.</text>
</comment>
<dbReference type="SUPFAM" id="SSF53474">
    <property type="entry name" value="alpha/beta-Hydrolases"/>
    <property type="match status" value="1"/>
</dbReference>
<evidence type="ECO:0000256" key="5">
    <source>
        <dbReference type="SAM" id="SignalP"/>
    </source>
</evidence>
<gene>
    <name evidence="6" type="ORF">ACFQ04_15205</name>
</gene>
<dbReference type="PANTHER" id="PTHR33630:SF9">
    <property type="entry name" value="CUTINASE 4"/>
    <property type="match status" value="1"/>
</dbReference>
<evidence type="ECO:0000313" key="7">
    <source>
        <dbReference type="Proteomes" id="UP001597068"/>
    </source>
</evidence>
<dbReference type="Proteomes" id="UP001597068">
    <property type="component" value="Unassembled WGS sequence"/>
</dbReference>
<evidence type="ECO:0000256" key="3">
    <source>
        <dbReference type="ARBA" id="ARBA00022801"/>
    </source>
</evidence>
<keyword evidence="3" id="KW-0378">Hydrolase</keyword>
<dbReference type="InterPro" id="IPR000675">
    <property type="entry name" value="Cutinase/axe"/>
</dbReference>
<dbReference type="SMART" id="SM01110">
    <property type="entry name" value="Cutinase"/>
    <property type="match status" value="1"/>
</dbReference>
<sequence length="292" mass="29229">MVTGVARAMVICAAIVVGPTMSVTAAGAHTAPPVRVAGATCPAAVVIPARGSGDPAVAPQRYGRSTTDGLEGPLLSMLLTATYGGAADIAAVPVVSTGPGYRAVSVPEGAATRGFGASIASGVSAVTARYDAVARAGGPGCRPRAVLVGYSQGAAVVREAARRLAARAVVRAVMTFGDPFQLPGADGVVGAGSRGIGVWRTDAGAAVSGIDTVGIDSFYRLPGVTRWSLCHGGDPVCDLGPTADPTGSPHNTYLRAGLRYVPAAGRPATRRTELVVAVETLRSFIRTAVAGR</sequence>
<feature type="chain" id="PRO_5047265752" evidence="5">
    <location>
        <begin position="26"/>
        <end position="292"/>
    </location>
</feature>
<dbReference type="InterPro" id="IPR029058">
    <property type="entry name" value="AB_hydrolase_fold"/>
</dbReference>
<dbReference type="Pfam" id="PF01083">
    <property type="entry name" value="Cutinase"/>
    <property type="match status" value="1"/>
</dbReference>
<protein>
    <submittedName>
        <fullName evidence="6">Cutinase family protein</fullName>
    </submittedName>
</protein>